<accession>A0ABN8JC89</accession>
<organism evidence="1 2">
    <name type="scientific">Mesorhizobium escarrei</name>
    <dbReference type="NCBI Taxonomy" id="666018"/>
    <lineage>
        <taxon>Bacteria</taxon>
        <taxon>Pseudomonadati</taxon>
        <taxon>Pseudomonadota</taxon>
        <taxon>Alphaproteobacteria</taxon>
        <taxon>Hyphomicrobiales</taxon>
        <taxon>Phyllobacteriaceae</taxon>
        <taxon>Mesorhizobium</taxon>
    </lineage>
</organism>
<dbReference type="EMBL" id="CAKXZT010000001">
    <property type="protein sequence ID" value="CAH2395004.1"/>
    <property type="molecule type" value="Genomic_DNA"/>
</dbReference>
<reference evidence="1 2" key="1">
    <citation type="submission" date="2022-03" db="EMBL/GenBank/DDBJ databases">
        <authorList>
            <person name="Brunel B."/>
        </authorList>
    </citation>
    <scope>NUCLEOTIDE SEQUENCE [LARGE SCALE GENOMIC DNA]</scope>
    <source>
        <strain evidence="1">STM5069sample</strain>
    </source>
</reference>
<evidence type="ECO:0000313" key="2">
    <source>
        <dbReference type="Proteomes" id="UP001153050"/>
    </source>
</evidence>
<dbReference type="Proteomes" id="UP001153050">
    <property type="component" value="Unassembled WGS sequence"/>
</dbReference>
<evidence type="ECO:0000313" key="1">
    <source>
        <dbReference type="EMBL" id="CAH2395004.1"/>
    </source>
</evidence>
<sequence>MAYFSVTYAKCAIRGFDGLADLRSQRAARIVNKNEPFGSILEAANSHFCKLFTFLVSAAGRIRCHDSRQWPPTKRGRQPCRYEPVRFAGRVAPHGYDVAFMPTVSRPP</sequence>
<name>A0ABN8JC89_9HYPH</name>
<comment type="caution">
    <text evidence="1">The sequence shown here is derived from an EMBL/GenBank/DDBJ whole genome shotgun (WGS) entry which is preliminary data.</text>
</comment>
<keyword evidence="2" id="KW-1185">Reference proteome</keyword>
<proteinExistence type="predicted"/>
<protein>
    <submittedName>
        <fullName evidence="1">Uncharacterized protein</fullName>
    </submittedName>
</protein>
<gene>
    <name evidence="1" type="ORF">MES5069_10095</name>
</gene>